<dbReference type="EMBL" id="CAHIKZ030001334">
    <property type="protein sequence ID" value="CAE1260224.1"/>
    <property type="molecule type" value="Genomic_DNA"/>
</dbReference>
<evidence type="ECO:0000313" key="2">
    <source>
        <dbReference type="EMBL" id="CAE1260224.1"/>
    </source>
</evidence>
<feature type="transmembrane region" description="Helical" evidence="1">
    <location>
        <begin position="46"/>
        <end position="69"/>
    </location>
</feature>
<dbReference type="Proteomes" id="UP000597762">
    <property type="component" value="Unassembled WGS sequence"/>
</dbReference>
<organism evidence="2 3">
    <name type="scientific">Acanthosepion pharaonis</name>
    <name type="common">Pharaoh cuttlefish</name>
    <name type="synonym">Sepia pharaonis</name>
    <dbReference type="NCBI Taxonomy" id="158019"/>
    <lineage>
        <taxon>Eukaryota</taxon>
        <taxon>Metazoa</taxon>
        <taxon>Spiralia</taxon>
        <taxon>Lophotrochozoa</taxon>
        <taxon>Mollusca</taxon>
        <taxon>Cephalopoda</taxon>
        <taxon>Coleoidea</taxon>
        <taxon>Decapodiformes</taxon>
        <taxon>Sepiida</taxon>
        <taxon>Sepiina</taxon>
        <taxon>Sepiidae</taxon>
        <taxon>Acanthosepion</taxon>
    </lineage>
</organism>
<comment type="caution">
    <text evidence="2">The sequence shown here is derived from an EMBL/GenBank/DDBJ whole genome shotgun (WGS) entry which is preliminary data.</text>
</comment>
<proteinExistence type="predicted"/>
<evidence type="ECO:0000256" key="1">
    <source>
        <dbReference type="SAM" id="Phobius"/>
    </source>
</evidence>
<keyword evidence="1" id="KW-0812">Transmembrane</keyword>
<dbReference type="AlphaFoldDB" id="A0A812C8K2"/>
<name>A0A812C8K2_ACAPH</name>
<gene>
    <name evidence="2" type="ORF">SPHA_32065</name>
</gene>
<protein>
    <submittedName>
        <fullName evidence="2">Uncharacterized protein</fullName>
    </submittedName>
</protein>
<keyword evidence="1" id="KW-1133">Transmembrane helix</keyword>
<evidence type="ECO:0000313" key="3">
    <source>
        <dbReference type="Proteomes" id="UP000597762"/>
    </source>
</evidence>
<keyword evidence="3" id="KW-1185">Reference proteome</keyword>
<feature type="transmembrane region" description="Helical" evidence="1">
    <location>
        <begin position="76"/>
        <end position="101"/>
    </location>
</feature>
<reference evidence="2" key="1">
    <citation type="submission" date="2021-01" db="EMBL/GenBank/DDBJ databases">
        <authorList>
            <person name="Li R."/>
            <person name="Bekaert M."/>
        </authorList>
    </citation>
    <scope>NUCLEOTIDE SEQUENCE</scope>
    <source>
        <strain evidence="2">Farmed</strain>
    </source>
</reference>
<keyword evidence="1" id="KW-0472">Membrane</keyword>
<sequence>MPFIFSPLLYACVSLSLKFVKNACVSFSPVSCMCNLFFSPLCMPVSPFFLCMPVSLFLSPLCMPVSLFLSPLCMPVSLFLSPLCMPVSLFLSPLCMPVSLFLSPLCMPVSLYILFYSIVHCVSLSLSLSLFATSYLLALKNLSNSNDSQDGVP</sequence>
<feature type="transmembrane region" description="Helical" evidence="1">
    <location>
        <begin position="113"/>
        <end position="138"/>
    </location>
</feature>
<accession>A0A812C8K2</accession>